<dbReference type="HAMAP" id="MF_01080">
    <property type="entry name" value="TruB_bact"/>
    <property type="match status" value="1"/>
</dbReference>
<evidence type="ECO:0000256" key="5">
    <source>
        <dbReference type="HAMAP-Rule" id="MF_01080"/>
    </source>
</evidence>
<sequence length="314" mass="33586">MNAPRRIKRDVDGWLILDKPVGMTSTHAVSIVKRAFQAKKAGHAGTLDPLASGVLPIALGEATKTVPMVMDGRKAYRFTVRWGVETDTDDAEGRAIATSDVRPDPAAVKALLPRFTGEIAQVPPRFSAIKIDGERAYDLAREGEEVVLAARPVIIDSLELVSVPDRDHAEFEAICGKGTYVRALARDIGRALGTHGHVVALRRMSVGPFQAETAVQVAPLEALFDAEPEARLAAQTALLQPVASALTQLVCIPVSHNDAARLHRGQPVLLRGRDAPVMEGLVYVTAGGNLVALADVEQGELVPKRVFKLAGART</sequence>
<dbReference type="GO" id="GO:0031119">
    <property type="term" value="P:tRNA pseudouridine synthesis"/>
    <property type="evidence" value="ECO:0007669"/>
    <property type="project" value="UniProtKB-UniRule"/>
</dbReference>
<comment type="catalytic activity">
    <reaction evidence="1 5">
        <text>uridine(55) in tRNA = pseudouridine(55) in tRNA</text>
        <dbReference type="Rhea" id="RHEA:42532"/>
        <dbReference type="Rhea" id="RHEA-COMP:10101"/>
        <dbReference type="Rhea" id="RHEA-COMP:10102"/>
        <dbReference type="ChEBI" id="CHEBI:65314"/>
        <dbReference type="ChEBI" id="CHEBI:65315"/>
        <dbReference type="EC" id="5.4.99.25"/>
    </reaction>
</comment>
<comment type="function">
    <text evidence="5">Responsible for synthesis of pseudouridine from uracil-55 in the psi GC loop of transfer RNAs.</text>
</comment>
<evidence type="ECO:0000259" key="7">
    <source>
        <dbReference type="Pfam" id="PF16198"/>
    </source>
</evidence>
<dbReference type="CDD" id="cd02573">
    <property type="entry name" value="PseudoU_synth_EcTruB"/>
    <property type="match status" value="1"/>
</dbReference>
<dbReference type="GO" id="GO:0003723">
    <property type="term" value="F:RNA binding"/>
    <property type="evidence" value="ECO:0007669"/>
    <property type="project" value="InterPro"/>
</dbReference>
<evidence type="ECO:0000256" key="4">
    <source>
        <dbReference type="ARBA" id="ARBA00023235"/>
    </source>
</evidence>
<dbReference type="RefSeq" id="WP_126401400.1">
    <property type="nucleotide sequence ID" value="NZ_AP018907.1"/>
</dbReference>
<dbReference type="NCBIfam" id="TIGR00431">
    <property type="entry name" value="TruB"/>
    <property type="match status" value="1"/>
</dbReference>
<dbReference type="InterPro" id="IPR032819">
    <property type="entry name" value="TruB_C"/>
</dbReference>
<dbReference type="InterPro" id="IPR014780">
    <property type="entry name" value="tRNA_psdUridine_synth_TruB"/>
</dbReference>
<feature type="domain" description="tRNA pseudouridylate synthase B C-terminal" evidence="7">
    <location>
        <begin position="182"/>
        <end position="246"/>
    </location>
</feature>
<dbReference type="Pfam" id="PF16198">
    <property type="entry name" value="TruB_C_2"/>
    <property type="match status" value="1"/>
</dbReference>
<dbReference type="Proteomes" id="UP000266934">
    <property type="component" value="Chromosome"/>
</dbReference>
<evidence type="ECO:0000313" key="8">
    <source>
        <dbReference type="EMBL" id="BBF94279.1"/>
    </source>
</evidence>
<reference evidence="8 9" key="1">
    <citation type="submission" date="2018-08" db="EMBL/GenBank/DDBJ databases">
        <title>Complete genome sequencing of Blastochloris tepida GI.</title>
        <authorList>
            <person name="Tsukatani Y."/>
            <person name="Mori H."/>
        </authorList>
    </citation>
    <scope>NUCLEOTIDE SEQUENCE [LARGE SCALE GENOMIC DNA]</scope>
    <source>
        <strain evidence="8 9">GI</strain>
    </source>
</reference>
<dbReference type="AlphaFoldDB" id="A0A348G3Z6"/>
<organism evidence="8 9">
    <name type="scientific">Blastochloris tepida</name>
    <dbReference type="NCBI Taxonomy" id="2233851"/>
    <lineage>
        <taxon>Bacteria</taxon>
        <taxon>Pseudomonadati</taxon>
        <taxon>Pseudomonadota</taxon>
        <taxon>Alphaproteobacteria</taxon>
        <taxon>Hyphomicrobiales</taxon>
        <taxon>Blastochloridaceae</taxon>
        <taxon>Blastochloris</taxon>
    </lineage>
</organism>
<dbReference type="InterPro" id="IPR002501">
    <property type="entry name" value="PsdUridine_synth_N"/>
</dbReference>
<gene>
    <name evidence="5 8" type="primary">truB</name>
    <name evidence="8" type="ORF">BLTE_29640</name>
</gene>
<proteinExistence type="inferred from homology"/>
<protein>
    <recommendedName>
        <fullName evidence="5">tRNA pseudouridine synthase B</fullName>
        <ecNumber evidence="5">5.4.99.25</ecNumber>
    </recommendedName>
    <alternativeName>
        <fullName evidence="5">tRNA pseudouridine(55) synthase</fullName>
        <shortName evidence="5">Psi55 synthase</shortName>
    </alternativeName>
    <alternativeName>
        <fullName evidence="5">tRNA pseudouridylate synthase</fullName>
    </alternativeName>
    <alternativeName>
        <fullName evidence="5">tRNA-uridine isomerase</fullName>
    </alternativeName>
</protein>
<dbReference type="SUPFAM" id="SSF55120">
    <property type="entry name" value="Pseudouridine synthase"/>
    <property type="match status" value="1"/>
</dbReference>
<feature type="active site" description="Nucleophile" evidence="5">
    <location>
        <position position="48"/>
    </location>
</feature>
<dbReference type="GO" id="GO:1990481">
    <property type="term" value="P:mRNA pseudouridine synthesis"/>
    <property type="evidence" value="ECO:0007669"/>
    <property type="project" value="TreeGrafter"/>
</dbReference>
<evidence type="ECO:0000259" key="6">
    <source>
        <dbReference type="Pfam" id="PF01509"/>
    </source>
</evidence>
<dbReference type="OrthoDB" id="9802309at2"/>
<dbReference type="EC" id="5.4.99.25" evidence="5"/>
<accession>A0A348G3Z6</accession>
<dbReference type="EMBL" id="AP018907">
    <property type="protein sequence ID" value="BBF94279.1"/>
    <property type="molecule type" value="Genomic_DNA"/>
</dbReference>
<dbReference type="Pfam" id="PF01509">
    <property type="entry name" value="TruB_N"/>
    <property type="match status" value="1"/>
</dbReference>
<dbReference type="InterPro" id="IPR020103">
    <property type="entry name" value="PsdUridine_synth_cat_dom_sf"/>
</dbReference>
<dbReference type="Gene3D" id="3.30.2350.10">
    <property type="entry name" value="Pseudouridine synthase"/>
    <property type="match status" value="1"/>
</dbReference>
<keyword evidence="3 5" id="KW-0819">tRNA processing</keyword>
<dbReference type="KEGG" id="blag:BLTE_29640"/>
<evidence type="ECO:0000256" key="1">
    <source>
        <dbReference type="ARBA" id="ARBA00000385"/>
    </source>
</evidence>
<keyword evidence="9" id="KW-1185">Reference proteome</keyword>
<evidence type="ECO:0000256" key="2">
    <source>
        <dbReference type="ARBA" id="ARBA00005642"/>
    </source>
</evidence>
<evidence type="ECO:0000256" key="3">
    <source>
        <dbReference type="ARBA" id="ARBA00022694"/>
    </source>
</evidence>
<name>A0A348G3Z6_9HYPH</name>
<evidence type="ECO:0000313" key="9">
    <source>
        <dbReference type="Proteomes" id="UP000266934"/>
    </source>
</evidence>
<keyword evidence="4 5" id="KW-0413">Isomerase</keyword>
<dbReference type="PANTHER" id="PTHR13767:SF2">
    <property type="entry name" value="PSEUDOURIDYLATE SYNTHASE TRUB1"/>
    <property type="match status" value="1"/>
</dbReference>
<dbReference type="GO" id="GO:0160148">
    <property type="term" value="F:tRNA pseudouridine(55) synthase activity"/>
    <property type="evidence" value="ECO:0007669"/>
    <property type="project" value="UniProtKB-EC"/>
</dbReference>
<feature type="domain" description="Pseudouridine synthase II N-terminal" evidence="6">
    <location>
        <begin position="33"/>
        <end position="181"/>
    </location>
</feature>
<comment type="similarity">
    <text evidence="2 5">Belongs to the pseudouridine synthase TruB family. Type 1 subfamily.</text>
</comment>
<dbReference type="PANTHER" id="PTHR13767">
    <property type="entry name" value="TRNA-PSEUDOURIDINE SYNTHASE"/>
    <property type="match status" value="1"/>
</dbReference>